<dbReference type="PROSITE" id="PS51915">
    <property type="entry name" value="ZAD"/>
    <property type="match status" value="1"/>
</dbReference>
<evidence type="ECO:0000259" key="9">
    <source>
        <dbReference type="PROSITE" id="PS50157"/>
    </source>
</evidence>
<dbReference type="InterPro" id="IPR050331">
    <property type="entry name" value="Zinc_finger"/>
</dbReference>
<dbReference type="PROSITE" id="PS00028">
    <property type="entry name" value="ZINC_FINGER_C2H2_1"/>
    <property type="match status" value="5"/>
</dbReference>
<reference evidence="11" key="1">
    <citation type="submission" date="2015-12" db="EMBL/GenBank/DDBJ databases">
        <title>De novo transcriptome assembly of four potential Pierce s Disease insect vectors from Arizona vineyards.</title>
        <authorList>
            <person name="Tassone E.E."/>
        </authorList>
    </citation>
    <scope>NUCLEOTIDE SEQUENCE</scope>
</reference>
<dbReference type="InterPro" id="IPR013087">
    <property type="entry name" value="Znf_C2H2_type"/>
</dbReference>
<feature type="binding site" evidence="8">
    <location>
        <position position="13"/>
    </location>
    <ligand>
        <name>Zn(2+)</name>
        <dbReference type="ChEBI" id="CHEBI:29105"/>
    </ligand>
</feature>
<evidence type="ECO:0000256" key="3">
    <source>
        <dbReference type="ARBA" id="ARBA00022737"/>
    </source>
</evidence>
<dbReference type="GO" id="GO:0006355">
    <property type="term" value="P:regulation of DNA-templated transcription"/>
    <property type="evidence" value="ECO:0007669"/>
    <property type="project" value="UniProtKB-ARBA"/>
</dbReference>
<dbReference type="SMART" id="SM00868">
    <property type="entry name" value="zf-AD"/>
    <property type="match status" value="1"/>
</dbReference>
<dbReference type="PANTHER" id="PTHR16515:SF66">
    <property type="entry name" value="C2H2-TYPE DOMAIN-CONTAINING PROTEIN"/>
    <property type="match status" value="1"/>
</dbReference>
<evidence type="ECO:0000256" key="4">
    <source>
        <dbReference type="ARBA" id="ARBA00022771"/>
    </source>
</evidence>
<feature type="domain" description="ZAD" evidence="10">
    <location>
        <begin position="11"/>
        <end position="86"/>
    </location>
</feature>
<feature type="binding site" evidence="8">
    <location>
        <position position="59"/>
    </location>
    <ligand>
        <name>Zn(2+)</name>
        <dbReference type="ChEBI" id="CHEBI:29105"/>
    </ligand>
</feature>
<keyword evidence="3" id="KW-0677">Repeat</keyword>
<evidence type="ECO:0000259" key="10">
    <source>
        <dbReference type="PROSITE" id="PS51915"/>
    </source>
</evidence>
<evidence type="ECO:0000256" key="2">
    <source>
        <dbReference type="ARBA" id="ARBA00022723"/>
    </source>
</evidence>
<feature type="domain" description="C2H2-type" evidence="9">
    <location>
        <begin position="432"/>
        <end position="459"/>
    </location>
</feature>
<feature type="domain" description="C2H2-type" evidence="9">
    <location>
        <begin position="494"/>
        <end position="521"/>
    </location>
</feature>
<evidence type="ECO:0008006" key="12">
    <source>
        <dbReference type="Google" id="ProtNLM"/>
    </source>
</evidence>
<feature type="binding site" evidence="8">
    <location>
        <position position="16"/>
    </location>
    <ligand>
        <name>Zn(2+)</name>
        <dbReference type="ChEBI" id="CHEBI:29105"/>
    </ligand>
</feature>
<accession>A0A1B6CZ14</accession>
<dbReference type="Gene3D" id="3.30.160.60">
    <property type="entry name" value="Classic Zinc Finger"/>
    <property type="match status" value="4"/>
</dbReference>
<dbReference type="FunFam" id="3.30.160.60:FF:000446">
    <property type="entry name" value="Zinc finger protein"/>
    <property type="match status" value="1"/>
</dbReference>
<dbReference type="Pfam" id="PF13912">
    <property type="entry name" value="zf-C2H2_6"/>
    <property type="match status" value="1"/>
</dbReference>
<dbReference type="SUPFAM" id="SSF57716">
    <property type="entry name" value="Glucocorticoid receptor-like (DNA-binding domain)"/>
    <property type="match status" value="1"/>
</dbReference>
<evidence type="ECO:0000313" key="11">
    <source>
        <dbReference type="EMBL" id="JAS18687.1"/>
    </source>
</evidence>
<evidence type="ECO:0000256" key="7">
    <source>
        <dbReference type="PROSITE-ProRule" id="PRU00042"/>
    </source>
</evidence>
<evidence type="ECO:0000256" key="5">
    <source>
        <dbReference type="ARBA" id="ARBA00022833"/>
    </source>
</evidence>
<feature type="domain" description="C2H2-type" evidence="9">
    <location>
        <begin position="376"/>
        <end position="403"/>
    </location>
</feature>
<gene>
    <name evidence="11" type="ORF">g.30176</name>
</gene>
<protein>
    <recommendedName>
        <fullName evidence="12">Protein krueppel</fullName>
    </recommendedName>
</protein>
<dbReference type="GO" id="GO:0008270">
    <property type="term" value="F:zinc ion binding"/>
    <property type="evidence" value="ECO:0007669"/>
    <property type="project" value="UniProtKB-UniRule"/>
</dbReference>
<keyword evidence="6" id="KW-0539">Nucleus</keyword>
<dbReference type="InterPro" id="IPR036236">
    <property type="entry name" value="Znf_C2H2_sf"/>
</dbReference>
<dbReference type="AlphaFoldDB" id="A0A1B6CZ14"/>
<keyword evidence="2 8" id="KW-0479">Metal-binding</keyword>
<keyword evidence="5 8" id="KW-0862">Zinc</keyword>
<proteinExistence type="predicted"/>
<organism evidence="11">
    <name type="scientific">Clastoptera arizonana</name>
    <name type="common">Arizona spittle bug</name>
    <dbReference type="NCBI Taxonomy" id="38151"/>
    <lineage>
        <taxon>Eukaryota</taxon>
        <taxon>Metazoa</taxon>
        <taxon>Ecdysozoa</taxon>
        <taxon>Arthropoda</taxon>
        <taxon>Hexapoda</taxon>
        <taxon>Insecta</taxon>
        <taxon>Pterygota</taxon>
        <taxon>Neoptera</taxon>
        <taxon>Paraneoptera</taxon>
        <taxon>Hemiptera</taxon>
        <taxon>Auchenorrhyncha</taxon>
        <taxon>Cercopoidea</taxon>
        <taxon>Clastopteridae</taxon>
        <taxon>Clastoptera</taxon>
    </lineage>
</organism>
<dbReference type="FunFam" id="3.30.160.60:FF:002343">
    <property type="entry name" value="Zinc finger protein 33A"/>
    <property type="match status" value="1"/>
</dbReference>
<name>A0A1B6CZ14_9HEMI</name>
<dbReference type="GO" id="GO:0005634">
    <property type="term" value="C:nucleus"/>
    <property type="evidence" value="ECO:0007669"/>
    <property type="project" value="UniProtKB-SubCell"/>
</dbReference>
<feature type="domain" description="C2H2-type" evidence="9">
    <location>
        <begin position="460"/>
        <end position="487"/>
    </location>
</feature>
<keyword evidence="4 7" id="KW-0863">Zinc-finger</keyword>
<dbReference type="SMART" id="SM00355">
    <property type="entry name" value="ZnF_C2H2"/>
    <property type="match status" value="5"/>
</dbReference>
<dbReference type="PANTHER" id="PTHR16515">
    <property type="entry name" value="PR DOMAIN ZINC FINGER PROTEIN"/>
    <property type="match status" value="1"/>
</dbReference>
<comment type="subcellular location">
    <subcellularLocation>
        <location evidence="1">Nucleus</location>
    </subcellularLocation>
</comment>
<dbReference type="SUPFAM" id="SSF57667">
    <property type="entry name" value="beta-beta-alpha zinc fingers"/>
    <property type="match status" value="3"/>
</dbReference>
<sequence>MSGYRRVNYYELCRLCTSSEGTKIHIFREEGRRRQLPTKIQICLPLQVREDDSLPKIICNHCVDKLESFNDFRESCVNAEAMLEGFRYSDDFSREGKVYVKDESFSKKKTTESEKNTMKLTAAPGGSSVPVSVDSLTNLVQTAAIQIVNHPDPDANRVQQYKCTIPTQDNYTKLKSWSLTVDEDCYKMQSSAVAVGPTIVETSSGEDRYSYRTCTTSNSNNIVSLKTEGTTQTDFNNMNHKPIQKQKDLTRSRESVETEAENGNLYQIHEGPVTTVRVIPQEDAQDMLVQFGFNKDKEGNIFRNDDSLQRTSIAQIGEFLRMKNVNLVDGSIEETQGTSNPTCEHCCKELNTAELITNHHLSCPSISNEDKGSGNFLCEVCSKPFKRKEHLFQHRKLHTGERPYTCDTCGKAFSRKEHLVRHSVSHTGQKTHACDMCSKTFSRKDNLHKHRKTHGIAGPFVCEICGKSFVVKHYYLMHKASHGSLDTPDDPLPYRCDVCNKGFSIKQYLTTHKLRHRKTSRNDGINSEQIEIDPLSTVNTSAILPPNVLHQGPNSTINNTGSIFQVTSGANNTFLCSSSNVETNQLLETYRRLHTT</sequence>
<dbReference type="Pfam" id="PF07776">
    <property type="entry name" value="zf-AD"/>
    <property type="match status" value="1"/>
</dbReference>
<dbReference type="PROSITE" id="PS50157">
    <property type="entry name" value="ZINC_FINGER_C2H2_2"/>
    <property type="match status" value="5"/>
</dbReference>
<evidence type="ECO:0000256" key="6">
    <source>
        <dbReference type="ARBA" id="ARBA00023242"/>
    </source>
</evidence>
<feature type="binding site" evidence="8">
    <location>
        <position position="62"/>
    </location>
    <ligand>
        <name>Zn(2+)</name>
        <dbReference type="ChEBI" id="CHEBI:29105"/>
    </ligand>
</feature>
<evidence type="ECO:0000256" key="1">
    <source>
        <dbReference type="ARBA" id="ARBA00004123"/>
    </source>
</evidence>
<feature type="domain" description="C2H2-type" evidence="9">
    <location>
        <begin position="404"/>
        <end position="431"/>
    </location>
</feature>
<dbReference type="Pfam" id="PF00096">
    <property type="entry name" value="zf-C2H2"/>
    <property type="match status" value="4"/>
</dbReference>
<dbReference type="InterPro" id="IPR012934">
    <property type="entry name" value="Znf_AD"/>
</dbReference>
<dbReference type="Gene3D" id="3.40.1800.20">
    <property type="match status" value="1"/>
</dbReference>
<dbReference type="EMBL" id="GEDC01018611">
    <property type="protein sequence ID" value="JAS18687.1"/>
    <property type="molecule type" value="Transcribed_RNA"/>
</dbReference>
<evidence type="ECO:0000256" key="8">
    <source>
        <dbReference type="PROSITE-ProRule" id="PRU01263"/>
    </source>
</evidence>